<evidence type="ECO:0000313" key="1">
    <source>
        <dbReference type="EMBL" id="TDQ10243.1"/>
    </source>
</evidence>
<sequence length="235" mass="27334">MKHLTAIFFTLCIFCSTGFSQTVSQNSGWLFLLNSTKFNNKWGMHLDVQLRSRDNWENVGSFLFRPGVTYYISSNTNATLGYLLTNTYLHLDGAADDIRTEHRIWEQYILTHKIKSINVSHRFRLEQRFQETTAPDPVFSQRLRYFIRFLVPLTGDKKNFSEGVFAAVQNETFFNVQNKEKINNSLFDQNRVYLAGGYRFSKKMDLEAGYMNQSVNGANNNTSNHIIQLAVYTRF</sequence>
<reference evidence="1 2" key="1">
    <citation type="submission" date="2019-03" db="EMBL/GenBank/DDBJ databases">
        <title>Genomic Encyclopedia of Archaeal and Bacterial Type Strains, Phase II (KMG-II): from individual species to whole genera.</title>
        <authorList>
            <person name="Goeker M."/>
        </authorList>
    </citation>
    <scope>NUCLEOTIDE SEQUENCE [LARGE SCALE GENOMIC DNA]</scope>
    <source>
        <strain evidence="1 2">DSM 19035</strain>
    </source>
</reference>
<dbReference type="RefSeq" id="WP_133576263.1">
    <property type="nucleotide sequence ID" value="NZ_SNYC01000004.1"/>
</dbReference>
<comment type="caution">
    <text evidence="1">The sequence shown here is derived from an EMBL/GenBank/DDBJ whole genome shotgun (WGS) entry which is preliminary data.</text>
</comment>
<dbReference type="InterPro" id="IPR019619">
    <property type="entry name" value="DUF2490"/>
</dbReference>
<dbReference type="EMBL" id="SNYC01000004">
    <property type="protein sequence ID" value="TDQ10243.1"/>
    <property type="molecule type" value="Genomic_DNA"/>
</dbReference>
<dbReference type="Pfam" id="PF10677">
    <property type="entry name" value="DUF2490"/>
    <property type="match status" value="1"/>
</dbReference>
<keyword evidence="2" id="KW-1185">Reference proteome</keyword>
<name>A0A4R6SYD6_9SPHI</name>
<dbReference type="OrthoDB" id="1118734at2"/>
<dbReference type="AlphaFoldDB" id="A0A4R6SYD6"/>
<dbReference type="Proteomes" id="UP000295620">
    <property type="component" value="Unassembled WGS sequence"/>
</dbReference>
<protein>
    <submittedName>
        <fullName evidence="1">Uncharacterized protein DUF2490</fullName>
    </submittedName>
</protein>
<evidence type="ECO:0000313" key="2">
    <source>
        <dbReference type="Proteomes" id="UP000295620"/>
    </source>
</evidence>
<proteinExistence type="predicted"/>
<gene>
    <name evidence="1" type="ORF">ATK78_2408</name>
</gene>
<organism evidence="1 2">
    <name type="scientific">Pedobacter metabolipauper</name>
    <dbReference type="NCBI Taxonomy" id="425513"/>
    <lineage>
        <taxon>Bacteria</taxon>
        <taxon>Pseudomonadati</taxon>
        <taxon>Bacteroidota</taxon>
        <taxon>Sphingobacteriia</taxon>
        <taxon>Sphingobacteriales</taxon>
        <taxon>Sphingobacteriaceae</taxon>
        <taxon>Pedobacter</taxon>
    </lineage>
</organism>
<accession>A0A4R6SYD6</accession>